<dbReference type="GO" id="GO:0009411">
    <property type="term" value="P:response to UV"/>
    <property type="evidence" value="ECO:0007669"/>
    <property type="project" value="TreeGrafter"/>
</dbReference>
<keyword evidence="4" id="KW-0548">Nucleotidyltransferase</keyword>
<dbReference type="PANTHER" id="PTHR31399:SF0">
    <property type="entry name" value="DNA-DIRECTED PRIMASE_POLYMERASE PROTEIN"/>
    <property type="match status" value="1"/>
</dbReference>
<evidence type="ECO:0000256" key="6">
    <source>
        <dbReference type="ARBA" id="ARBA00044677"/>
    </source>
</evidence>
<organism evidence="9 10">
    <name type="scientific">Esox lucius</name>
    <name type="common">Northern pike</name>
    <dbReference type="NCBI Taxonomy" id="8010"/>
    <lineage>
        <taxon>Eukaryota</taxon>
        <taxon>Metazoa</taxon>
        <taxon>Chordata</taxon>
        <taxon>Craniata</taxon>
        <taxon>Vertebrata</taxon>
        <taxon>Euteleostomi</taxon>
        <taxon>Actinopterygii</taxon>
        <taxon>Neopterygii</taxon>
        <taxon>Teleostei</taxon>
        <taxon>Protacanthopterygii</taxon>
        <taxon>Esociformes</taxon>
        <taxon>Esocidae</taxon>
        <taxon>Esox</taxon>
    </lineage>
</organism>
<dbReference type="EC" id="2.7.7.102" evidence="7"/>
<gene>
    <name evidence="9" type="primary">PRIMPOL</name>
</gene>
<dbReference type="GO" id="GO:0031297">
    <property type="term" value="P:replication fork processing"/>
    <property type="evidence" value="ECO:0007669"/>
    <property type="project" value="TreeGrafter"/>
</dbReference>
<keyword evidence="3" id="KW-0804">Transcription</keyword>
<evidence type="ECO:0000313" key="9">
    <source>
        <dbReference type="Ensembl" id="ENSELUP00000028331.2"/>
    </source>
</evidence>
<dbReference type="Ensembl" id="ENSELUT00000013641.3">
    <property type="protein sequence ID" value="ENSELUP00000028331.2"/>
    <property type="gene ID" value="ENSELUG00000004867.3"/>
</dbReference>
<reference evidence="9" key="2">
    <citation type="submission" date="2020-02" db="EMBL/GenBank/DDBJ databases">
        <title>Esox lucius (northern pike) genome, fEsoLuc1, primary haplotype.</title>
        <authorList>
            <person name="Myers G."/>
            <person name="Karagic N."/>
            <person name="Meyer A."/>
            <person name="Pippel M."/>
            <person name="Reichard M."/>
            <person name="Winkler S."/>
            <person name="Tracey A."/>
            <person name="Sims Y."/>
            <person name="Howe K."/>
            <person name="Rhie A."/>
            <person name="Formenti G."/>
            <person name="Durbin R."/>
            <person name="Fedrigo O."/>
            <person name="Jarvis E.D."/>
        </authorList>
    </citation>
    <scope>NUCLEOTIDE SEQUENCE [LARGE SCALE GENOMIC DNA]</scope>
</reference>
<dbReference type="GO" id="GO:0000428">
    <property type="term" value="C:DNA-directed RNA polymerase complex"/>
    <property type="evidence" value="ECO:0007669"/>
    <property type="project" value="UniProtKB-KW"/>
</dbReference>
<dbReference type="Proteomes" id="UP000265140">
    <property type="component" value="Chromosome 25"/>
</dbReference>
<evidence type="ECO:0000256" key="4">
    <source>
        <dbReference type="ARBA" id="ARBA00022932"/>
    </source>
</evidence>
<dbReference type="OMA" id="HYEVIQD"/>
<dbReference type="GO" id="GO:0006264">
    <property type="term" value="P:mitochondrial DNA replication"/>
    <property type="evidence" value="ECO:0007669"/>
    <property type="project" value="TreeGrafter"/>
</dbReference>
<dbReference type="AlphaFoldDB" id="A0A3P8ZHU7"/>
<evidence type="ECO:0000256" key="3">
    <source>
        <dbReference type="ARBA" id="ARBA00022478"/>
    </source>
</evidence>
<keyword evidence="3" id="KW-0240">DNA-directed RNA polymerase</keyword>
<accession>A0A3P8ZHU7</accession>
<keyword evidence="10" id="KW-1185">Reference proteome</keyword>
<evidence type="ECO:0000256" key="7">
    <source>
        <dbReference type="ARBA" id="ARBA00044768"/>
    </source>
</evidence>
<evidence type="ECO:0000256" key="2">
    <source>
        <dbReference type="ARBA" id="ARBA00012417"/>
    </source>
</evidence>
<dbReference type="GeneTree" id="ENSGT00390000003901"/>
<dbReference type="GO" id="GO:0003682">
    <property type="term" value="F:chromatin binding"/>
    <property type="evidence" value="ECO:0007669"/>
    <property type="project" value="TreeGrafter"/>
</dbReference>
<keyword evidence="4" id="KW-0239">DNA-directed DNA polymerase</keyword>
<dbReference type="STRING" id="8010.ENSELUP00000028331"/>
<evidence type="ECO:0000256" key="1">
    <source>
        <dbReference type="ARBA" id="ARBA00009762"/>
    </source>
</evidence>
<dbReference type="GO" id="GO:0003887">
    <property type="term" value="F:DNA-directed DNA polymerase activity"/>
    <property type="evidence" value="ECO:0007669"/>
    <property type="project" value="UniProtKB-KW"/>
</dbReference>
<dbReference type="GO" id="GO:0005759">
    <property type="term" value="C:mitochondrial matrix"/>
    <property type="evidence" value="ECO:0007669"/>
    <property type="project" value="TreeGrafter"/>
</dbReference>
<reference evidence="9" key="4">
    <citation type="submission" date="2025-09" db="UniProtKB">
        <authorList>
            <consortium name="Ensembl"/>
        </authorList>
    </citation>
    <scope>IDENTIFICATION</scope>
</reference>
<evidence type="ECO:0000256" key="5">
    <source>
        <dbReference type="ARBA" id="ARBA00026139"/>
    </source>
</evidence>
<dbReference type="EC" id="2.7.7.7" evidence="2"/>
<dbReference type="Bgee" id="ENSELUG00000004867">
    <property type="expression patterns" value="Expressed in ovary and 10 other cell types or tissues"/>
</dbReference>
<dbReference type="PANTHER" id="PTHR31399">
    <property type="entry name" value="DNA-DIRECTED PRIMASE / POLYMERASE PROTEIN"/>
    <property type="match status" value="1"/>
</dbReference>
<reference evidence="9" key="3">
    <citation type="submission" date="2025-08" db="UniProtKB">
        <authorList>
            <consortium name="Ensembl"/>
        </authorList>
    </citation>
    <scope>IDENTIFICATION</scope>
</reference>
<reference evidence="10" key="1">
    <citation type="journal article" date="2014" name="PLoS ONE">
        <title>The genome and linkage map of the northern pike (Esox lucius): conserved synteny revealed between the salmonid sister group and the Neoteleostei.</title>
        <authorList>
            <person name="Rondeau E.B."/>
            <person name="Minkley D.R."/>
            <person name="Leong J.S."/>
            <person name="Messmer A.M."/>
            <person name="Jantzen J.R."/>
            <person name="von Schalburg K.R."/>
            <person name="Lemon C."/>
            <person name="Bird N.H."/>
            <person name="Koop B.F."/>
        </authorList>
    </citation>
    <scope>NUCLEOTIDE SEQUENCE</scope>
</reference>
<protein>
    <recommendedName>
        <fullName evidence="5">DNA-directed primase/polymerase protein</fullName>
        <ecNumber evidence="7">2.7.7.102</ecNumber>
        <ecNumber evidence="2">2.7.7.7</ecNumber>
    </recommendedName>
</protein>
<dbReference type="GO" id="GO:0042276">
    <property type="term" value="P:error-prone translesion synthesis"/>
    <property type="evidence" value="ECO:0007669"/>
    <property type="project" value="InterPro"/>
</dbReference>
<sequence>MYSSEKYESTLLTYRNAPISLDQLRLRHFTRQNTIFNSSSVKMTVVAASITQKMIKGGWGNRLKKVEQLAQSFQQCPLSSVYKPRLSRPWQPSSIWKLFPRQCMAIHFAQSCREDAHVFALEKEQTKMGQRIYLVTSYSELWHYYSTYRQSLMHCYELIPEGAVCKLYFDLEFHRPSNSRRDGKVMVASLIQYVCEKLKDVFGIECSEKDVLNLDSSTEEKFSRHLIFILPNAAFKDNIQVGQFIHAILQPVLSLHRRGRELEKDLGGVTEDRGERGLKRNSQAMRPKHEDRDLSFLLVKNKDGQDVLFVDLGVYTKNRNFRLYKSSKVGKNAAFTVAEDNKFIAKPERNVSAEESLFLSSLISNVSFTSQKILTWDRHDTKYRKYPKPHAEESSTSHCISDALEGYQCSPHKEVDSFVLTVVKKDGIQGSIRRWNYFVSEQLLVYDILKYRWCQNVNRFHKSNNIMILVDLKDEVWYQKCHDPACKNFRSSSYPLPQDISVSYFITMDEEDQAYLMDDVGNIKLSQTPQHLEQKNQGGSAARVPQVELCDSWGDKQDDQAYLEALDIVERSTDFAEDVSDEILLHALSYQE</sequence>
<comment type="catalytic activity">
    <reaction evidence="6">
        <text>ssDNA + n NTP = ssDNA/pppN(pN)n-1 hybrid + (n-1) diphosphate.</text>
        <dbReference type="EC" id="2.7.7.102"/>
    </reaction>
</comment>
<evidence type="ECO:0000313" key="10">
    <source>
        <dbReference type="Proteomes" id="UP000265140"/>
    </source>
</evidence>
<proteinExistence type="inferred from homology"/>
<comment type="similarity">
    <text evidence="1">Belongs to the eukaryotic-type primase small subunit family.</text>
</comment>
<name>A0A3P8ZHU7_ESOLU</name>
<dbReference type="InterPro" id="IPR044917">
    <property type="entry name" value="PRIMPOL"/>
</dbReference>
<comment type="catalytic activity">
    <reaction evidence="8">
        <text>DNA(n) + a 2'-deoxyribonucleoside 5'-triphosphate = DNA(n+1) + diphosphate</text>
        <dbReference type="Rhea" id="RHEA:22508"/>
        <dbReference type="Rhea" id="RHEA-COMP:17339"/>
        <dbReference type="Rhea" id="RHEA-COMP:17340"/>
        <dbReference type="ChEBI" id="CHEBI:33019"/>
        <dbReference type="ChEBI" id="CHEBI:61560"/>
        <dbReference type="ChEBI" id="CHEBI:173112"/>
        <dbReference type="EC" id="2.7.7.7"/>
    </reaction>
    <physiologicalReaction direction="left-to-right" evidence="8">
        <dbReference type="Rhea" id="RHEA:22509"/>
    </physiologicalReaction>
</comment>
<keyword evidence="4" id="KW-0808">Transferase</keyword>
<dbReference type="Pfam" id="PF03121">
    <property type="entry name" value="Herpes_UL52"/>
    <property type="match status" value="1"/>
</dbReference>
<dbReference type="InParanoid" id="A0A3P8ZHU7"/>
<dbReference type="FunCoup" id="A0A3P8ZHU7">
    <property type="interactions" value="997"/>
</dbReference>
<evidence type="ECO:0000256" key="8">
    <source>
        <dbReference type="ARBA" id="ARBA00047303"/>
    </source>
</evidence>
<dbReference type="GO" id="GO:0005634">
    <property type="term" value="C:nucleus"/>
    <property type="evidence" value="ECO:0007669"/>
    <property type="project" value="TreeGrafter"/>
</dbReference>